<feature type="region of interest" description="Disordered" evidence="1">
    <location>
        <begin position="15"/>
        <end position="49"/>
    </location>
</feature>
<name>A0ABR4IDD7_9EURO</name>
<evidence type="ECO:0000313" key="2">
    <source>
        <dbReference type="EMBL" id="KAL2824878.1"/>
    </source>
</evidence>
<evidence type="ECO:0000256" key="1">
    <source>
        <dbReference type="SAM" id="MobiDB-lite"/>
    </source>
</evidence>
<protein>
    <recommendedName>
        <fullName evidence="4">Phosphorylase b kinase regulatory subunit</fullName>
    </recommendedName>
</protein>
<accession>A0ABR4IDD7</accession>
<comment type="caution">
    <text evidence="2">The sequence shown here is derived from an EMBL/GenBank/DDBJ whole genome shotgun (WGS) entry which is preliminary data.</text>
</comment>
<feature type="compositionally biased region" description="Polar residues" evidence="1">
    <location>
        <begin position="17"/>
        <end position="32"/>
    </location>
</feature>
<evidence type="ECO:0000313" key="3">
    <source>
        <dbReference type="Proteomes" id="UP001610335"/>
    </source>
</evidence>
<evidence type="ECO:0008006" key="4">
    <source>
        <dbReference type="Google" id="ProtNLM"/>
    </source>
</evidence>
<dbReference type="EMBL" id="JBFXLS010000040">
    <property type="protein sequence ID" value="KAL2824878.1"/>
    <property type="molecule type" value="Genomic_DNA"/>
</dbReference>
<keyword evidence="3" id="KW-1185">Reference proteome</keyword>
<gene>
    <name evidence="2" type="ORF">BDW59DRAFT_162073</name>
</gene>
<organism evidence="2 3">
    <name type="scientific">Aspergillus cavernicola</name>
    <dbReference type="NCBI Taxonomy" id="176166"/>
    <lineage>
        <taxon>Eukaryota</taxon>
        <taxon>Fungi</taxon>
        <taxon>Dikarya</taxon>
        <taxon>Ascomycota</taxon>
        <taxon>Pezizomycotina</taxon>
        <taxon>Eurotiomycetes</taxon>
        <taxon>Eurotiomycetidae</taxon>
        <taxon>Eurotiales</taxon>
        <taxon>Aspergillaceae</taxon>
        <taxon>Aspergillus</taxon>
        <taxon>Aspergillus subgen. Nidulantes</taxon>
    </lineage>
</organism>
<reference evidence="2 3" key="1">
    <citation type="submission" date="2024-07" db="EMBL/GenBank/DDBJ databases">
        <title>Section-level genome sequencing and comparative genomics of Aspergillus sections Usti and Cavernicolus.</title>
        <authorList>
            <consortium name="Lawrence Berkeley National Laboratory"/>
            <person name="Nybo J.L."/>
            <person name="Vesth T.C."/>
            <person name="Theobald S."/>
            <person name="Frisvad J.C."/>
            <person name="Larsen T.O."/>
            <person name="Kjaerboelling I."/>
            <person name="Rothschild-Mancinelli K."/>
            <person name="Lyhne E.K."/>
            <person name="Kogle M.E."/>
            <person name="Barry K."/>
            <person name="Clum A."/>
            <person name="Na H."/>
            <person name="Ledsgaard L."/>
            <person name="Lin J."/>
            <person name="Lipzen A."/>
            <person name="Kuo A."/>
            <person name="Riley R."/>
            <person name="Mondo S."/>
            <person name="LaButti K."/>
            <person name="Haridas S."/>
            <person name="Pangalinan J."/>
            <person name="Salamov A.A."/>
            <person name="Simmons B.A."/>
            <person name="Magnuson J.K."/>
            <person name="Chen J."/>
            <person name="Drula E."/>
            <person name="Henrissat B."/>
            <person name="Wiebenga A."/>
            <person name="Lubbers R.J."/>
            <person name="Gomes A.C."/>
            <person name="Makela M.R."/>
            <person name="Stajich J."/>
            <person name="Grigoriev I.V."/>
            <person name="Mortensen U.H."/>
            <person name="De vries R.P."/>
            <person name="Baker S.E."/>
            <person name="Andersen M.R."/>
        </authorList>
    </citation>
    <scope>NUCLEOTIDE SEQUENCE [LARGE SCALE GENOMIC DNA]</scope>
    <source>
        <strain evidence="2 3">CBS 600.67</strain>
    </source>
</reference>
<sequence>MTDKPRFKDRFCGIFRSSGSSKAQAQNSQKHQGQPMHHGPEVDTEASDDRTRPWFRRIWTLQKGVIPKNMLFCTPERYMTPCSTFLQMVGIVEVIASAMLDAGAMEGVVLMQELQEPELYKILKPRQLYANE</sequence>
<dbReference type="Proteomes" id="UP001610335">
    <property type="component" value="Unassembled WGS sequence"/>
</dbReference>
<proteinExistence type="predicted"/>